<dbReference type="GO" id="GO:0051082">
    <property type="term" value="F:unfolded protein binding"/>
    <property type="evidence" value="ECO:0007669"/>
    <property type="project" value="TreeGrafter"/>
</dbReference>
<dbReference type="RefSeq" id="WP_237377859.1">
    <property type="nucleotide sequence ID" value="NZ_CP071793.1"/>
</dbReference>
<keyword evidence="5" id="KW-1185">Reference proteome</keyword>
<proteinExistence type="predicted"/>
<keyword evidence="3" id="KW-0175">Coiled coil</keyword>
<gene>
    <name evidence="4" type="primary">grpE</name>
    <name evidence="4" type="ORF">J3U87_21660</name>
</gene>
<dbReference type="Proteomes" id="UP000663929">
    <property type="component" value="Chromosome"/>
</dbReference>
<dbReference type="Gene3D" id="2.30.22.10">
    <property type="entry name" value="Head domain of nucleotide exchange factor GrpE"/>
    <property type="match status" value="1"/>
</dbReference>
<dbReference type="InterPro" id="IPR000740">
    <property type="entry name" value="GrpE"/>
</dbReference>
<dbReference type="InterPro" id="IPR009012">
    <property type="entry name" value="GrpE_head"/>
</dbReference>
<evidence type="ECO:0000313" key="5">
    <source>
        <dbReference type="Proteomes" id="UP000663929"/>
    </source>
</evidence>
<evidence type="ECO:0000256" key="1">
    <source>
        <dbReference type="ARBA" id="ARBA00023186"/>
    </source>
</evidence>
<evidence type="ECO:0000256" key="3">
    <source>
        <dbReference type="SAM" id="Coils"/>
    </source>
</evidence>
<dbReference type="PANTHER" id="PTHR21237:SF23">
    <property type="entry name" value="GRPE PROTEIN HOMOLOG, MITOCHONDRIAL"/>
    <property type="match status" value="1"/>
</dbReference>
<dbReference type="PANTHER" id="PTHR21237">
    <property type="entry name" value="GRPE PROTEIN"/>
    <property type="match status" value="1"/>
</dbReference>
<dbReference type="PROSITE" id="PS01071">
    <property type="entry name" value="GRPE"/>
    <property type="match status" value="1"/>
</dbReference>
<organism evidence="4 5">
    <name type="scientific">Sulfidibacter corallicola</name>
    <dbReference type="NCBI Taxonomy" id="2818388"/>
    <lineage>
        <taxon>Bacteria</taxon>
        <taxon>Pseudomonadati</taxon>
        <taxon>Acidobacteriota</taxon>
        <taxon>Holophagae</taxon>
        <taxon>Acanthopleuribacterales</taxon>
        <taxon>Acanthopleuribacteraceae</taxon>
        <taxon>Sulfidibacter</taxon>
    </lineage>
</organism>
<dbReference type="GO" id="GO:0000774">
    <property type="term" value="F:adenyl-nucleotide exchange factor activity"/>
    <property type="evidence" value="ECO:0007669"/>
    <property type="project" value="InterPro"/>
</dbReference>
<dbReference type="SUPFAM" id="SSF51064">
    <property type="entry name" value="Head domain of nucleotide exchange factor GrpE"/>
    <property type="match status" value="1"/>
</dbReference>
<dbReference type="Pfam" id="PF01025">
    <property type="entry name" value="GrpE"/>
    <property type="match status" value="1"/>
</dbReference>
<reference evidence="4" key="1">
    <citation type="submission" date="2021-03" db="EMBL/GenBank/DDBJ databases">
        <title>Acanthopleuribacteraceae sp. M133.</title>
        <authorList>
            <person name="Wang G."/>
        </authorList>
    </citation>
    <scope>NUCLEOTIDE SEQUENCE</scope>
    <source>
        <strain evidence="4">M133</strain>
    </source>
</reference>
<dbReference type="AlphaFoldDB" id="A0A8A4THB6"/>
<name>A0A8A4THB6_SULCO</name>
<dbReference type="GO" id="GO:0051087">
    <property type="term" value="F:protein-folding chaperone binding"/>
    <property type="evidence" value="ECO:0007669"/>
    <property type="project" value="InterPro"/>
</dbReference>
<protein>
    <recommendedName>
        <fullName evidence="2">Protein GrpE</fullName>
    </recommendedName>
</protein>
<comment type="function">
    <text evidence="2">Participates actively in the response to hyperosmotic and heat shock by preventing the aggregation of stress-denatured proteins, in association with DnaK and GrpE. It is the nucleotide exchange factor for DnaK and may function as a thermosensor. Unfolded proteins bind initially to DnaJ; upon interaction with the DnaJ-bound protein, DnaK hydrolyzes its bound ATP, resulting in the formation of a stable complex. GrpE releases ADP from DnaK; ATP binding to DnaK triggers the release of the substrate protein, thus completing the reaction cycle. Several rounds of ATP-dependent interactions between DnaJ, DnaK and GrpE are required for fully efficient folding.</text>
</comment>
<evidence type="ECO:0000313" key="4">
    <source>
        <dbReference type="EMBL" id="QTD48201.1"/>
    </source>
</evidence>
<dbReference type="GO" id="GO:0006457">
    <property type="term" value="P:protein folding"/>
    <property type="evidence" value="ECO:0007669"/>
    <property type="project" value="InterPro"/>
</dbReference>
<accession>A0A8A4THB6</accession>
<dbReference type="KEGG" id="scor:J3U87_21660"/>
<evidence type="ECO:0000256" key="2">
    <source>
        <dbReference type="RuleBase" id="RU000639"/>
    </source>
</evidence>
<keyword evidence="1 2" id="KW-0143">Chaperone</keyword>
<dbReference type="EMBL" id="CP071793">
    <property type="protein sequence ID" value="QTD48201.1"/>
    <property type="molecule type" value="Genomic_DNA"/>
</dbReference>
<sequence length="220" mass="25347">MSALSENQKQELLERFSRYLDGLDQVPEPEKEIDHYRLFTELAGLRNEVRLESRQLKTALDQFRSALDLAQSQHRLLTDRLQERQDESAEHHAGEVDKELLLDLLDLWDRLDAAVRHLERRPKGWRSRVFSGTNDLLDALHEGLTMLGDRLTAILASRDTRPISCLGQPFDPRTMRAVEVSRRPDLQDGVVCREIRAGFMLGEQPLRHADVCVNRTEGET</sequence>
<feature type="coiled-coil region" evidence="3">
    <location>
        <begin position="42"/>
        <end position="87"/>
    </location>
</feature>
<keyword evidence="2" id="KW-0346">Stress response</keyword>
<dbReference type="GO" id="GO:0042803">
    <property type="term" value="F:protein homodimerization activity"/>
    <property type="evidence" value="ECO:0007669"/>
    <property type="project" value="InterPro"/>
</dbReference>